<dbReference type="GO" id="GO:0102317">
    <property type="term" value="F:4-methylaminobutyrate oxidase (demethylating) activity"/>
    <property type="evidence" value="ECO:0007669"/>
    <property type="project" value="UniProtKB-EC"/>
</dbReference>
<dbReference type="InterPro" id="IPR006222">
    <property type="entry name" value="GCVT_N"/>
</dbReference>
<dbReference type="Gene3D" id="3.30.9.10">
    <property type="entry name" value="D-Amino Acid Oxidase, subunit A, domain 2"/>
    <property type="match status" value="1"/>
</dbReference>
<keyword evidence="10" id="KW-1185">Reference proteome</keyword>
<dbReference type="SUPFAM" id="SSF103025">
    <property type="entry name" value="Folate-binding domain"/>
    <property type="match status" value="1"/>
</dbReference>
<reference evidence="7" key="2">
    <citation type="journal article" date="2021" name="Front. Microbiol.">
        <title>Comprehensive Comparative Genomics and Phenotyping of Methylobacterium Species.</title>
        <authorList>
            <person name="Alessa O."/>
            <person name="Ogura Y."/>
            <person name="Fujitani Y."/>
            <person name="Takami H."/>
            <person name="Hayashi T."/>
            <person name="Sahin N."/>
            <person name="Tani A."/>
        </authorList>
    </citation>
    <scope>NUCLEOTIDE SEQUENCE</scope>
    <source>
        <strain evidence="7">DSM 22415</strain>
    </source>
</reference>
<dbReference type="PANTHER" id="PTHR13847">
    <property type="entry name" value="SARCOSINE DEHYDROGENASE-RELATED"/>
    <property type="match status" value="1"/>
</dbReference>
<dbReference type="Pfam" id="PF01266">
    <property type="entry name" value="DAO"/>
    <property type="match status" value="1"/>
</dbReference>
<dbReference type="InterPro" id="IPR013977">
    <property type="entry name" value="GcvT_C"/>
</dbReference>
<evidence type="ECO:0000259" key="4">
    <source>
        <dbReference type="Pfam" id="PF01571"/>
    </source>
</evidence>
<dbReference type="SUPFAM" id="SSF54373">
    <property type="entry name" value="FAD-linked reductases, C-terminal domain"/>
    <property type="match status" value="1"/>
</dbReference>
<dbReference type="InterPro" id="IPR036188">
    <property type="entry name" value="FAD/NAD-bd_sf"/>
</dbReference>
<sequence>MMDAAFPTQARTVIVGGGIVGTSIAYHLAGLGQRDVVLVEQGRLSSGTTWHAAGLVGQLRQQAALTRMIRYSTGLYERLEAETGQATGWKRCGSLTVARAPERMTVLARTVAMARMQGVAVEPISAAEAGRLFPPMRHDDLLGAVWLPGDGKANPSDVTAALARGARAGGARLFEKTRVRAIETVNGRAAAVVTERGRIACETVVIAAGQWSRQVGALCGVAVPLHSAEHMYVVTEAIPGVHPDLPVMRDPDGYIYFKEEVGGLVMGGFEPQAKPWGMAGIPEDFEFQLLPDDWDQFEILMENAIQRVPALETAPVKLFLNGPESFTPDNNCLLGPAPECEGVFVAAGFNSAGIALGGGAGRALAEWIVAGEPTDDLWAVDIRRFGRFNANPAWLHDRVKETLVLHYAMPWPNRELESARPLRRSPLHDRLAAKGAVFGSKMGWERPNRFAPGEAAAPPAYGFGRGPWLAAVAAEQRAVHEAVGLVDMTSLGKLLVQGRDALAVLQTLCAADLAMAVGESRYAPILNRRGGIESEVMALRLADDAFLLTTGSGQAVRDAHLVRRAIAADCHAVLTDVTSAYAVPALAGPRTSDLLGRVGRSRLSDIPPEGSAEIEIGYATVRAVRRSYIAADGVELLVPTEFAAGVYDSLAAAGAALGLRDIGFQAVDALRIERGHPAWGRDIGPGTTPAEAGLDGVLAFAKPSFTGREAAFAARAAPPAQRLVHLTCDLPDDAMAWGGEPILRDGDPVGEITSAAWSERLGGLVAIGRIAGGEGVEQPGRSYAIDLAGRLLPARLAIRPFTAAEAA</sequence>
<feature type="domain" description="Aminomethyltransferase C-terminal" evidence="5">
    <location>
        <begin position="722"/>
        <end position="801"/>
    </location>
</feature>
<dbReference type="Gene3D" id="3.30.1360.120">
    <property type="entry name" value="Probable tRNA modification gtpase trme, domain 1"/>
    <property type="match status" value="1"/>
</dbReference>
<evidence type="ECO:0000259" key="6">
    <source>
        <dbReference type="Pfam" id="PF16350"/>
    </source>
</evidence>
<dbReference type="Gene3D" id="3.50.50.60">
    <property type="entry name" value="FAD/NAD(P)-binding domain"/>
    <property type="match status" value="1"/>
</dbReference>
<feature type="domain" description="GCVT N-terminal" evidence="4">
    <location>
        <begin position="427"/>
        <end position="702"/>
    </location>
</feature>
<dbReference type="Pfam" id="PF01571">
    <property type="entry name" value="GCV_T"/>
    <property type="match status" value="1"/>
</dbReference>
<dbReference type="InterPro" id="IPR027266">
    <property type="entry name" value="TrmE/GcvT-like"/>
</dbReference>
<organism evidence="8 9">
    <name type="scientific">Methylobacterium dankookense</name>
    <dbReference type="NCBI Taxonomy" id="560405"/>
    <lineage>
        <taxon>Bacteria</taxon>
        <taxon>Pseudomonadati</taxon>
        <taxon>Pseudomonadota</taxon>
        <taxon>Alphaproteobacteria</taxon>
        <taxon>Hyphomicrobiales</taxon>
        <taxon>Methylobacteriaceae</taxon>
        <taxon>Methylobacterium</taxon>
    </lineage>
</organism>
<dbReference type="AlphaFoldDB" id="A0A564FYA2"/>
<evidence type="ECO:0000313" key="7">
    <source>
        <dbReference type="EMBL" id="GJD54444.1"/>
    </source>
</evidence>
<gene>
    <name evidence="8" type="primary">abo</name>
    <name evidence="7" type="ORF">IFDJLNFL_0316</name>
    <name evidence="8" type="ORF">MTDSW087_02449</name>
</gene>
<dbReference type="SUPFAM" id="SSF51905">
    <property type="entry name" value="FAD/NAD(P)-binding domain"/>
    <property type="match status" value="1"/>
</dbReference>
<evidence type="ECO:0000256" key="2">
    <source>
        <dbReference type="ARBA" id="ARBA00023002"/>
    </source>
</evidence>
<dbReference type="Pfam" id="PF08669">
    <property type="entry name" value="GCV_T_C"/>
    <property type="match status" value="1"/>
</dbReference>
<keyword evidence="2 8" id="KW-0560">Oxidoreductase</keyword>
<evidence type="ECO:0000313" key="8">
    <source>
        <dbReference type="EMBL" id="VUF12756.1"/>
    </source>
</evidence>
<dbReference type="GO" id="GO:0005737">
    <property type="term" value="C:cytoplasm"/>
    <property type="evidence" value="ECO:0007669"/>
    <property type="project" value="TreeGrafter"/>
</dbReference>
<comment type="similarity">
    <text evidence="1">Belongs to the GcvT family.</text>
</comment>
<reference evidence="7" key="3">
    <citation type="submission" date="2021-08" db="EMBL/GenBank/DDBJ databases">
        <authorList>
            <person name="Tani A."/>
            <person name="Ola A."/>
            <person name="Ogura Y."/>
            <person name="Katsura K."/>
            <person name="Hayashi T."/>
        </authorList>
    </citation>
    <scope>NUCLEOTIDE SEQUENCE</scope>
    <source>
        <strain evidence="7">DSM 22415</strain>
    </source>
</reference>
<evidence type="ECO:0000256" key="1">
    <source>
        <dbReference type="ARBA" id="ARBA00008609"/>
    </source>
</evidence>
<reference evidence="8 9" key="1">
    <citation type="submission" date="2019-06" db="EMBL/GenBank/DDBJ databases">
        <authorList>
            <person name="Rodrigo-Torres L."/>
            <person name="Arahal R. D."/>
            <person name="Lucena T."/>
        </authorList>
    </citation>
    <scope>NUCLEOTIDE SEQUENCE [LARGE SCALE GENOMIC DNA]</scope>
    <source>
        <strain evidence="8 9">SW08-7</strain>
    </source>
</reference>
<dbReference type="Gene3D" id="3.30.70.1400">
    <property type="entry name" value="Aminomethyltransferase beta-barrel domains"/>
    <property type="match status" value="1"/>
</dbReference>
<dbReference type="Proteomes" id="UP001055303">
    <property type="component" value="Unassembled WGS sequence"/>
</dbReference>
<evidence type="ECO:0000259" key="3">
    <source>
        <dbReference type="Pfam" id="PF01266"/>
    </source>
</evidence>
<dbReference type="EC" id="1.5.3.19" evidence="8"/>
<evidence type="ECO:0000259" key="5">
    <source>
        <dbReference type="Pfam" id="PF08669"/>
    </source>
</evidence>
<accession>A0A564FYA2</accession>
<feature type="domain" description="FAD dependent oxidoreductase" evidence="3">
    <location>
        <begin position="12"/>
        <end position="367"/>
    </location>
</feature>
<dbReference type="Pfam" id="PF16350">
    <property type="entry name" value="FAO_M"/>
    <property type="match status" value="1"/>
</dbReference>
<evidence type="ECO:0000313" key="9">
    <source>
        <dbReference type="Proteomes" id="UP000401717"/>
    </source>
</evidence>
<name>A0A564FYA2_9HYPH</name>
<dbReference type="Gene3D" id="2.40.30.110">
    <property type="entry name" value="Aminomethyltransferase beta-barrel domains"/>
    <property type="match status" value="1"/>
</dbReference>
<proteinExistence type="inferred from homology"/>
<dbReference type="SUPFAM" id="SSF101790">
    <property type="entry name" value="Aminomethyltransferase beta-barrel domain"/>
    <property type="match status" value="1"/>
</dbReference>
<dbReference type="PANTHER" id="PTHR13847:SF193">
    <property type="entry name" value="PYRUVATE DEHYDROGENASE PHOSPHATASE REGULATORY SUBUNIT, MITOCHONDRIAL"/>
    <property type="match status" value="1"/>
</dbReference>
<feature type="domain" description="FAD dependent oxidoreductase central" evidence="6">
    <location>
        <begin position="371"/>
        <end position="425"/>
    </location>
</feature>
<dbReference type="InterPro" id="IPR029043">
    <property type="entry name" value="GcvT/YgfZ_C"/>
</dbReference>
<protein>
    <submittedName>
        <fullName evidence="8">4-methylaminobutanoate oxidase (Formaldehyde-forming)</fullName>
        <ecNumber evidence="8">1.5.3.19</ecNumber>
    </submittedName>
</protein>
<dbReference type="InterPro" id="IPR032503">
    <property type="entry name" value="FAO_M"/>
</dbReference>
<dbReference type="EMBL" id="BPQI01000006">
    <property type="protein sequence ID" value="GJD54444.1"/>
    <property type="molecule type" value="Genomic_DNA"/>
</dbReference>
<dbReference type="InterPro" id="IPR006076">
    <property type="entry name" value="FAD-dep_OxRdtase"/>
</dbReference>
<dbReference type="EMBL" id="CABFVH010000013">
    <property type="protein sequence ID" value="VUF12756.1"/>
    <property type="molecule type" value="Genomic_DNA"/>
</dbReference>
<dbReference type="Proteomes" id="UP000401717">
    <property type="component" value="Unassembled WGS sequence"/>
</dbReference>
<evidence type="ECO:0000313" key="10">
    <source>
        <dbReference type="Proteomes" id="UP001055303"/>
    </source>
</evidence>